<evidence type="ECO:0000256" key="1">
    <source>
        <dbReference type="SAM" id="MobiDB-lite"/>
    </source>
</evidence>
<dbReference type="Proteomes" id="UP001237152">
    <property type="component" value="Segment"/>
</dbReference>
<reference evidence="2" key="1">
    <citation type="journal article" date="2019" name="Front. Microbiol.">
        <title>Pandoravirus Celtis Illustrates the Microevolution Processes at Work in the Giant Pandoraviridae Genomes.</title>
        <authorList>
            <person name="Legendre M."/>
            <person name="Alempic J.M."/>
            <person name="Philippe N."/>
            <person name="Lartigue A."/>
            <person name="Jeudy S."/>
            <person name="Poirot O."/>
            <person name="Ta N.T."/>
            <person name="Nin S."/>
            <person name="Coute Y."/>
            <person name="Abergel C."/>
            <person name="Claverie J.M."/>
        </authorList>
    </citation>
    <scope>NUCLEOTIDE SEQUENCE</scope>
</reference>
<feature type="region of interest" description="Disordered" evidence="1">
    <location>
        <begin position="17"/>
        <end position="36"/>
    </location>
</feature>
<feature type="compositionally biased region" description="Basic and acidic residues" evidence="1">
    <location>
        <begin position="20"/>
        <end position="30"/>
    </location>
</feature>
<gene>
    <name evidence="2" type="ORF">pclt_cds_539</name>
</gene>
<dbReference type="EMBL" id="MK174290">
    <property type="protein sequence ID" value="QBZ81133.1"/>
    <property type="molecule type" value="Genomic_DNA"/>
</dbReference>
<name>A0A4D6EII6_9VIRU</name>
<organism evidence="2 3">
    <name type="scientific">Pandoravirus celtis</name>
    <dbReference type="NCBI Taxonomy" id="2568002"/>
    <lineage>
        <taxon>Viruses</taxon>
        <taxon>Pandoravirus</taxon>
    </lineage>
</organism>
<accession>A0A4D6EII6</accession>
<protein>
    <submittedName>
        <fullName evidence="2">Uncharacterized protein</fullName>
    </submittedName>
</protein>
<evidence type="ECO:0000313" key="2">
    <source>
        <dbReference type="EMBL" id="QBZ81133.1"/>
    </source>
</evidence>
<evidence type="ECO:0000313" key="3">
    <source>
        <dbReference type="Proteomes" id="UP001237152"/>
    </source>
</evidence>
<proteinExistence type="predicted"/>
<sequence>MFFFQLVRWTRTHAHKHRREGNVRSTRETSTKTTRHRTSRLWWPMAASTNIQTGYGTFWHPMVVGGIFSPPSSQVLMEQKPSGGARPPAVLDGLSSFDPLDIDEARPLEDIDEATLERMKEEAWEEAMIDMDW</sequence>